<dbReference type="FunFam" id="3.30.70.270:FF:000020">
    <property type="entry name" value="Transposon Tf2-6 polyprotein-like Protein"/>
    <property type="match status" value="1"/>
</dbReference>
<evidence type="ECO:0000313" key="2">
    <source>
        <dbReference type="EMBL" id="JAP50208.1"/>
    </source>
</evidence>
<organism evidence="2">
    <name type="scientific">Schistocephalus solidus</name>
    <name type="common">Tapeworm</name>
    <dbReference type="NCBI Taxonomy" id="70667"/>
    <lineage>
        <taxon>Eukaryota</taxon>
        <taxon>Metazoa</taxon>
        <taxon>Spiralia</taxon>
        <taxon>Lophotrochozoa</taxon>
        <taxon>Platyhelminthes</taxon>
        <taxon>Cestoda</taxon>
        <taxon>Eucestoda</taxon>
        <taxon>Diphyllobothriidea</taxon>
        <taxon>Diphyllobothriidae</taxon>
        <taxon>Schistocephalus</taxon>
    </lineage>
</organism>
<accession>A0A0X3PET4</accession>
<dbReference type="InterPro" id="IPR043128">
    <property type="entry name" value="Rev_trsase/Diguanyl_cyclase"/>
</dbReference>
<dbReference type="EMBL" id="GEEE01013017">
    <property type="protein sequence ID" value="JAP50208.1"/>
    <property type="molecule type" value="Transcribed_RNA"/>
</dbReference>
<dbReference type="PANTHER" id="PTHR33064:SF37">
    <property type="entry name" value="RIBONUCLEASE H"/>
    <property type="match status" value="1"/>
</dbReference>
<feature type="domain" description="Reverse transcriptase" evidence="1">
    <location>
        <begin position="1"/>
        <end position="217"/>
    </location>
</feature>
<proteinExistence type="predicted"/>
<dbReference type="PROSITE" id="PS50878">
    <property type="entry name" value="RT_POL"/>
    <property type="match status" value="1"/>
</dbReference>
<dbReference type="AlphaFoldDB" id="A0A0X3PET4"/>
<dbReference type="InterPro" id="IPR000477">
    <property type="entry name" value="RT_dom"/>
</dbReference>
<evidence type="ECO:0000259" key="1">
    <source>
        <dbReference type="PROSITE" id="PS50878"/>
    </source>
</evidence>
<dbReference type="InterPro" id="IPR043502">
    <property type="entry name" value="DNA/RNA_pol_sf"/>
</dbReference>
<dbReference type="Pfam" id="PF00078">
    <property type="entry name" value="RVT_1"/>
    <property type="match status" value="1"/>
</dbReference>
<reference evidence="2" key="1">
    <citation type="submission" date="2016-01" db="EMBL/GenBank/DDBJ databases">
        <title>Reference transcriptome for the parasite Schistocephalus solidus: insights into the molecular evolution of parasitism.</title>
        <authorList>
            <person name="Hebert F.O."/>
            <person name="Grambauer S."/>
            <person name="Barber I."/>
            <person name="Landry C.R."/>
            <person name="Aubin-Horth N."/>
        </authorList>
    </citation>
    <scope>NUCLEOTIDE SEQUENCE</scope>
</reference>
<dbReference type="Gene3D" id="3.10.10.10">
    <property type="entry name" value="HIV Type 1 Reverse Transcriptase, subunit A, domain 1"/>
    <property type="match status" value="1"/>
</dbReference>
<name>A0A0X3PET4_SCHSO</name>
<sequence length="363" mass="41082">MEVNSVDIYTPPPIEPSSIEDILPDNIPASDRRAIYSTLVPFQSVFTWADKPIGRTNTVQQNERQLPLTLCRLHAPKRSHRQRFLTLSPYGRPHILYGREEILHHPRPVLQIEVHSEDRAKTAFSLTSGLFEFTTLPMGLATSAATCQRVMKKILQNLCPSKCLVYLDDVIVCGTTVTELLDNLAKVLTRYQDAGLTLNPRKCKFIQTEIRFPGHIVRSEGLRSDPEKIQAVKDWQQTANGEKLRSFLGLVCYYRSFISSYARLAFPITRPAEKSRPFWWTSECERAFAHLKEALTAASILCFRELRCNGSRLSSIPTLAAMRSEECCHRQTPMAENRGSSMAAVHSIKRNGITVLPTVRCLP</sequence>
<gene>
    <name evidence="2" type="ORF">TR165221</name>
</gene>
<dbReference type="SUPFAM" id="SSF56672">
    <property type="entry name" value="DNA/RNA polymerases"/>
    <property type="match status" value="1"/>
</dbReference>
<dbReference type="CDD" id="cd01647">
    <property type="entry name" value="RT_LTR"/>
    <property type="match status" value="1"/>
</dbReference>
<dbReference type="PANTHER" id="PTHR33064">
    <property type="entry name" value="POL PROTEIN"/>
    <property type="match status" value="1"/>
</dbReference>
<protein>
    <recommendedName>
        <fullName evidence="1">Reverse transcriptase domain-containing protein</fullName>
    </recommendedName>
</protein>
<dbReference type="Gene3D" id="3.30.70.270">
    <property type="match status" value="2"/>
</dbReference>
<dbReference type="FunFam" id="3.30.70.270:FF:000003">
    <property type="entry name" value="Transposon Ty3-G Gag-Pol polyprotein"/>
    <property type="match status" value="1"/>
</dbReference>
<dbReference type="InterPro" id="IPR051320">
    <property type="entry name" value="Viral_Replic_Matur_Polypro"/>
</dbReference>